<dbReference type="SUPFAM" id="SSF55729">
    <property type="entry name" value="Acyl-CoA N-acyltransferases (Nat)"/>
    <property type="match status" value="1"/>
</dbReference>
<evidence type="ECO:0000256" key="1">
    <source>
        <dbReference type="ARBA" id="ARBA00022679"/>
    </source>
</evidence>
<evidence type="ECO:0000259" key="3">
    <source>
        <dbReference type="PROSITE" id="PS51186"/>
    </source>
</evidence>
<dbReference type="InterPro" id="IPR050680">
    <property type="entry name" value="YpeA/RimI_acetyltransf"/>
</dbReference>
<dbReference type="Pfam" id="PF00583">
    <property type="entry name" value="Acetyltransf_1"/>
    <property type="match status" value="1"/>
</dbReference>
<keyword evidence="2" id="KW-0012">Acyltransferase</keyword>
<dbReference type="PROSITE" id="PS51186">
    <property type="entry name" value="GNAT"/>
    <property type="match status" value="1"/>
</dbReference>
<name>A0ABT1QUV1_9GAMM</name>
<dbReference type="PANTHER" id="PTHR43420">
    <property type="entry name" value="ACETYLTRANSFERASE"/>
    <property type="match status" value="1"/>
</dbReference>
<gene>
    <name evidence="4" type="ORF">NM961_15210</name>
</gene>
<reference evidence="4" key="1">
    <citation type="submission" date="2022-07" db="EMBL/GenBank/DDBJ databases">
        <title>Tahibacter sp., a new gammaproteobacterium isolated from the silt sample collected at pig farm.</title>
        <authorList>
            <person name="Chen H."/>
        </authorList>
    </citation>
    <scope>NUCLEOTIDE SEQUENCE</scope>
    <source>
        <strain evidence="4">P2K</strain>
    </source>
</reference>
<evidence type="ECO:0000313" key="5">
    <source>
        <dbReference type="Proteomes" id="UP001165498"/>
    </source>
</evidence>
<evidence type="ECO:0000313" key="4">
    <source>
        <dbReference type="EMBL" id="MCQ4166069.1"/>
    </source>
</evidence>
<comment type="caution">
    <text evidence="4">The sequence shown here is derived from an EMBL/GenBank/DDBJ whole genome shotgun (WGS) entry which is preliminary data.</text>
</comment>
<keyword evidence="1" id="KW-0808">Transferase</keyword>
<dbReference type="RefSeq" id="WP_255915260.1">
    <property type="nucleotide sequence ID" value="NZ_JANFQO010000014.1"/>
</dbReference>
<dbReference type="CDD" id="cd04301">
    <property type="entry name" value="NAT_SF"/>
    <property type="match status" value="1"/>
</dbReference>
<sequence>MSGASLAQRLLQQCPQFGLRGEADADTAFLCALYAATRREELAHVPWPDEAKLAFLAEQFQLQRDHYRKNYQGAEFLVVEADGERIGRIYLYPSEREIRLMDIALVDARRGQGLGAALVQGLMQIAREDGREITLHVETNNPALRLYDRLGFRLIEERGVYLFLGWTPPA</sequence>
<feature type="domain" description="N-acetyltransferase" evidence="3">
    <location>
        <begin position="17"/>
        <end position="169"/>
    </location>
</feature>
<protein>
    <submittedName>
        <fullName evidence="4">GNAT family N-acetyltransferase</fullName>
    </submittedName>
</protein>
<dbReference type="Gene3D" id="3.40.630.30">
    <property type="match status" value="1"/>
</dbReference>
<keyword evidence="5" id="KW-1185">Reference proteome</keyword>
<dbReference type="InterPro" id="IPR000182">
    <property type="entry name" value="GNAT_dom"/>
</dbReference>
<dbReference type="Proteomes" id="UP001165498">
    <property type="component" value="Unassembled WGS sequence"/>
</dbReference>
<evidence type="ECO:0000256" key="2">
    <source>
        <dbReference type="ARBA" id="ARBA00023315"/>
    </source>
</evidence>
<proteinExistence type="predicted"/>
<dbReference type="EMBL" id="JANFQO010000014">
    <property type="protein sequence ID" value="MCQ4166069.1"/>
    <property type="molecule type" value="Genomic_DNA"/>
</dbReference>
<organism evidence="4 5">
    <name type="scientific">Tahibacter harae</name>
    <dbReference type="NCBI Taxonomy" id="2963937"/>
    <lineage>
        <taxon>Bacteria</taxon>
        <taxon>Pseudomonadati</taxon>
        <taxon>Pseudomonadota</taxon>
        <taxon>Gammaproteobacteria</taxon>
        <taxon>Lysobacterales</taxon>
        <taxon>Rhodanobacteraceae</taxon>
        <taxon>Tahibacter</taxon>
    </lineage>
</organism>
<accession>A0ABT1QUV1</accession>
<dbReference type="InterPro" id="IPR016181">
    <property type="entry name" value="Acyl_CoA_acyltransferase"/>
</dbReference>